<dbReference type="EMBL" id="AP024849">
    <property type="protein sequence ID" value="BCZ46942.1"/>
    <property type="molecule type" value="Genomic_DNA"/>
</dbReference>
<accession>A0ABM7TCW2</accession>
<evidence type="ECO:0000313" key="1">
    <source>
        <dbReference type="EMBL" id="BCZ46942.1"/>
    </source>
</evidence>
<name>A0ABM7TCW2_9CLOT</name>
<evidence type="ECO:0000313" key="2">
    <source>
        <dbReference type="Proteomes" id="UP000824633"/>
    </source>
</evidence>
<protein>
    <submittedName>
        <fullName evidence="1">Uncharacterized protein</fullName>
    </submittedName>
</protein>
<sequence>MGGINRSKISLTIYNQLEKKGLLKSITVLRDGKSAFKEKYSDLYVCTINAYYHKNDFKLTLENGDAATVNRGNEDKLLVTFGDESKKIKQDDYFTLSNVKYKIIDLGNVEDITFDMSLERV</sequence>
<keyword evidence="2" id="KW-1185">Reference proteome</keyword>
<dbReference type="RefSeq" id="WP_224033337.1">
    <property type="nucleotide sequence ID" value="NZ_AP024849.1"/>
</dbReference>
<dbReference type="Proteomes" id="UP000824633">
    <property type="component" value="Chromosome"/>
</dbReference>
<proteinExistence type="predicted"/>
<organism evidence="1 2">
    <name type="scientific">Clostridium gelidum</name>
    <dbReference type="NCBI Taxonomy" id="704125"/>
    <lineage>
        <taxon>Bacteria</taxon>
        <taxon>Bacillati</taxon>
        <taxon>Bacillota</taxon>
        <taxon>Clostridia</taxon>
        <taxon>Eubacteriales</taxon>
        <taxon>Clostridiaceae</taxon>
        <taxon>Clostridium</taxon>
    </lineage>
</organism>
<reference evidence="2" key="1">
    <citation type="submission" date="2021-07" db="EMBL/GenBank/DDBJ databases">
        <title>Complete genome sequencing of a Clostridium isolate.</title>
        <authorList>
            <person name="Ueki A."/>
            <person name="Tonouchi A."/>
        </authorList>
    </citation>
    <scope>NUCLEOTIDE SEQUENCE [LARGE SCALE GENOMIC DNA]</scope>
    <source>
        <strain evidence="2">C5S11</strain>
    </source>
</reference>
<gene>
    <name evidence="1" type="ORF">psyc5s11_30090</name>
</gene>